<organism evidence="1 2">
    <name type="scientific">Tanacetum coccineum</name>
    <dbReference type="NCBI Taxonomy" id="301880"/>
    <lineage>
        <taxon>Eukaryota</taxon>
        <taxon>Viridiplantae</taxon>
        <taxon>Streptophyta</taxon>
        <taxon>Embryophyta</taxon>
        <taxon>Tracheophyta</taxon>
        <taxon>Spermatophyta</taxon>
        <taxon>Magnoliopsida</taxon>
        <taxon>eudicotyledons</taxon>
        <taxon>Gunneridae</taxon>
        <taxon>Pentapetalae</taxon>
        <taxon>asterids</taxon>
        <taxon>campanulids</taxon>
        <taxon>Asterales</taxon>
        <taxon>Asteraceae</taxon>
        <taxon>Asteroideae</taxon>
        <taxon>Anthemideae</taxon>
        <taxon>Anthemidinae</taxon>
        <taxon>Tanacetum</taxon>
    </lineage>
</organism>
<evidence type="ECO:0008006" key="3">
    <source>
        <dbReference type="Google" id="ProtNLM"/>
    </source>
</evidence>
<dbReference type="Proteomes" id="UP001151760">
    <property type="component" value="Unassembled WGS sequence"/>
</dbReference>
<reference evidence="1" key="2">
    <citation type="submission" date="2022-01" db="EMBL/GenBank/DDBJ databases">
        <authorList>
            <person name="Yamashiro T."/>
            <person name="Shiraishi A."/>
            <person name="Satake H."/>
            <person name="Nakayama K."/>
        </authorList>
    </citation>
    <scope>NUCLEOTIDE SEQUENCE</scope>
</reference>
<comment type="caution">
    <text evidence="1">The sequence shown here is derived from an EMBL/GenBank/DDBJ whole genome shotgun (WGS) entry which is preliminary data.</text>
</comment>
<sequence>MSSEGPDSTICSDIVFRDWVNSYSFDEILLDIFYNGCFIIYPFNYGGDALELKISKVNKLSYKQMCDLLVEKVNEDIWHWFYCKPDCCLEEGLTIVENDRDVKIMYEMADLHGHLEVYVAHFPQYIVTDYYLKNLCVDETDDEVTTQLLSHQKIYKEAKCFPSDLKGKSLLDDFDEEEGEGLGSLSSKRLSGDLKGKSLLDDFEKVEGEGEGLGSSSSKFRLVFLKDTDERACAYIAGPAPNRWEYTVDGTDLLESISNASANN</sequence>
<keyword evidence="2" id="KW-1185">Reference proteome</keyword>
<evidence type="ECO:0000313" key="2">
    <source>
        <dbReference type="Proteomes" id="UP001151760"/>
    </source>
</evidence>
<accession>A0ABQ5FLK5</accession>
<proteinExistence type="predicted"/>
<name>A0ABQ5FLK5_9ASTR</name>
<evidence type="ECO:0000313" key="1">
    <source>
        <dbReference type="EMBL" id="GJT64235.1"/>
    </source>
</evidence>
<gene>
    <name evidence="1" type="ORF">Tco_1015715</name>
</gene>
<reference evidence="1" key="1">
    <citation type="journal article" date="2022" name="Int. J. Mol. Sci.">
        <title>Draft Genome of Tanacetum Coccineum: Genomic Comparison of Closely Related Tanacetum-Family Plants.</title>
        <authorList>
            <person name="Yamashiro T."/>
            <person name="Shiraishi A."/>
            <person name="Nakayama K."/>
            <person name="Satake H."/>
        </authorList>
    </citation>
    <scope>NUCLEOTIDE SEQUENCE</scope>
</reference>
<protein>
    <recommendedName>
        <fullName evidence="3">Transposase</fullName>
    </recommendedName>
</protein>
<feature type="non-terminal residue" evidence="1">
    <location>
        <position position="264"/>
    </location>
</feature>
<dbReference type="EMBL" id="BQNB010017526">
    <property type="protein sequence ID" value="GJT64235.1"/>
    <property type="molecule type" value="Genomic_DNA"/>
</dbReference>